<dbReference type="RefSeq" id="XP_002784147.1">
    <property type="nucleotide sequence ID" value="XM_002784101.1"/>
</dbReference>
<sequence length="98" mass="10441">SSNKMSTSDGNSGNDFTSTMGARKVSRAPKSRVESNRQQSYSSYRSTVLSLPDGLGSSGIGQPASSSSGLGPAPRSVVEWNTEDVVKWLTRVVHMGQY</sequence>
<feature type="region of interest" description="Disordered" evidence="1">
    <location>
        <begin position="1"/>
        <end position="75"/>
    </location>
</feature>
<evidence type="ECO:0000313" key="3">
    <source>
        <dbReference type="Proteomes" id="UP000007800"/>
    </source>
</evidence>
<feature type="compositionally biased region" description="Polar residues" evidence="1">
    <location>
        <begin position="1"/>
        <end position="20"/>
    </location>
</feature>
<protein>
    <submittedName>
        <fullName evidence="2">Uncharacterized protein</fullName>
    </submittedName>
</protein>
<reference evidence="2 3" key="1">
    <citation type="submission" date="2008-07" db="EMBL/GenBank/DDBJ databases">
        <authorList>
            <person name="El-Sayed N."/>
            <person name="Caler E."/>
            <person name="Inman J."/>
            <person name="Amedeo P."/>
            <person name="Hass B."/>
            <person name="Wortman J."/>
        </authorList>
    </citation>
    <scope>NUCLEOTIDE SEQUENCE [LARGE SCALE GENOMIC DNA]</scope>
    <source>
        <strain evidence="3">ATCC 50983 / TXsc</strain>
    </source>
</reference>
<dbReference type="InParanoid" id="C5KH81"/>
<feature type="non-terminal residue" evidence="2">
    <location>
        <position position="98"/>
    </location>
</feature>
<evidence type="ECO:0000256" key="1">
    <source>
        <dbReference type="SAM" id="MobiDB-lite"/>
    </source>
</evidence>
<feature type="compositionally biased region" description="Low complexity" evidence="1">
    <location>
        <begin position="37"/>
        <end position="46"/>
    </location>
</feature>
<proteinExistence type="predicted"/>
<feature type="compositionally biased region" description="Low complexity" evidence="1">
    <location>
        <begin position="60"/>
        <end position="75"/>
    </location>
</feature>
<dbReference type="EMBL" id="GG673069">
    <property type="protein sequence ID" value="EER15943.1"/>
    <property type="molecule type" value="Genomic_DNA"/>
</dbReference>
<dbReference type="AlphaFoldDB" id="C5KH81"/>
<feature type="non-terminal residue" evidence="2">
    <location>
        <position position="1"/>
    </location>
</feature>
<organism evidence="3">
    <name type="scientific">Perkinsus marinus (strain ATCC 50983 / TXsc)</name>
    <dbReference type="NCBI Taxonomy" id="423536"/>
    <lineage>
        <taxon>Eukaryota</taxon>
        <taxon>Sar</taxon>
        <taxon>Alveolata</taxon>
        <taxon>Perkinsozoa</taxon>
        <taxon>Perkinsea</taxon>
        <taxon>Perkinsida</taxon>
        <taxon>Perkinsidae</taxon>
        <taxon>Perkinsus</taxon>
    </lineage>
</organism>
<keyword evidence="3" id="KW-1185">Reference proteome</keyword>
<accession>C5KH81</accession>
<gene>
    <name evidence="2" type="ORF">Pmar_PMAR003401</name>
</gene>
<dbReference type="Proteomes" id="UP000007800">
    <property type="component" value="Unassembled WGS sequence"/>
</dbReference>
<name>C5KH81_PERM5</name>
<evidence type="ECO:0000313" key="2">
    <source>
        <dbReference type="EMBL" id="EER15943.1"/>
    </source>
</evidence>
<dbReference type="GeneID" id="9060855"/>